<reference evidence="3 4" key="1">
    <citation type="submission" date="2024-02" db="EMBL/GenBank/DDBJ databases">
        <title>Discinaceae phylogenomics.</title>
        <authorList>
            <person name="Dirks A.C."/>
            <person name="James T.Y."/>
        </authorList>
    </citation>
    <scope>NUCLEOTIDE SEQUENCE [LARGE SCALE GENOMIC DNA]</scope>
    <source>
        <strain evidence="3 4">ACD0624</strain>
    </source>
</reference>
<feature type="domain" description="Asl1-like glycosyl hydrolase catalytic" evidence="2">
    <location>
        <begin position="29"/>
        <end position="265"/>
    </location>
</feature>
<protein>
    <recommendedName>
        <fullName evidence="2">Asl1-like glycosyl hydrolase catalytic domain-containing protein</fullName>
    </recommendedName>
</protein>
<dbReference type="Proteomes" id="UP001447188">
    <property type="component" value="Unassembled WGS sequence"/>
</dbReference>
<keyword evidence="4" id="KW-1185">Reference proteome</keyword>
<dbReference type="Gene3D" id="3.20.20.80">
    <property type="entry name" value="Glycosidases"/>
    <property type="match status" value="1"/>
</dbReference>
<keyword evidence="1" id="KW-0732">Signal</keyword>
<sequence length="268" mass="28900">MFTLSVLVSLALSATMGAQAQSSTPKRGLVYIPSSIFPKDDAIFLGSKNAMTWYYGYVPKAPAAVVGTPAGLEFVPMLWGDGTNSFVSDVRNAVPKVKYALAFNEPDMIKDWGGSDMTPQRAADAFKAYIQPLAANGVKLGAPAVSGASWGRDWLVDFMKACTGCTIDFIPLHWYGDFGGLASQLGWAAATFPGKKLWLTELGFSDQDVATTESFYNTTIAYLDGLSYVERYSWFGAFRSDVSNVGPNGAMLDASGKLTHIGKWYLGK</sequence>
<organism evidence="3 4">
    <name type="scientific">Discina gigas</name>
    <dbReference type="NCBI Taxonomy" id="1032678"/>
    <lineage>
        <taxon>Eukaryota</taxon>
        <taxon>Fungi</taxon>
        <taxon>Dikarya</taxon>
        <taxon>Ascomycota</taxon>
        <taxon>Pezizomycotina</taxon>
        <taxon>Pezizomycetes</taxon>
        <taxon>Pezizales</taxon>
        <taxon>Discinaceae</taxon>
        <taxon>Discina</taxon>
    </lineage>
</organism>
<proteinExistence type="predicted"/>
<dbReference type="SUPFAM" id="SSF51445">
    <property type="entry name" value="(Trans)glycosidases"/>
    <property type="match status" value="1"/>
</dbReference>
<dbReference type="EMBL" id="JBBBZM010000095">
    <property type="protein sequence ID" value="KAL0634406.1"/>
    <property type="molecule type" value="Genomic_DNA"/>
</dbReference>
<evidence type="ECO:0000313" key="4">
    <source>
        <dbReference type="Proteomes" id="UP001447188"/>
    </source>
</evidence>
<dbReference type="InterPro" id="IPR053183">
    <property type="entry name" value="ASL1"/>
</dbReference>
<dbReference type="InterPro" id="IPR017853">
    <property type="entry name" value="GH"/>
</dbReference>
<comment type="caution">
    <text evidence="3">The sequence shown here is derived from an EMBL/GenBank/DDBJ whole genome shotgun (WGS) entry which is preliminary data.</text>
</comment>
<evidence type="ECO:0000313" key="3">
    <source>
        <dbReference type="EMBL" id="KAL0634406.1"/>
    </source>
</evidence>
<evidence type="ECO:0000259" key="2">
    <source>
        <dbReference type="Pfam" id="PF11790"/>
    </source>
</evidence>
<feature type="signal peptide" evidence="1">
    <location>
        <begin position="1"/>
        <end position="20"/>
    </location>
</feature>
<evidence type="ECO:0000256" key="1">
    <source>
        <dbReference type="SAM" id="SignalP"/>
    </source>
</evidence>
<feature type="chain" id="PRO_5046853731" description="Asl1-like glycosyl hydrolase catalytic domain-containing protein" evidence="1">
    <location>
        <begin position="21"/>
        <end position="268"/>
    </location>
</feature>
<dbReference type="PANTHER" id="PTHR34154">
    <property type="entry name" value="ALKALI-SENSITIVE LINKAGE PROTEIN 1"/>
    <property type="match status" value="1"/>
</dbReference>
<dbReference type="Pfam" id="PF11790">
    <property type="entry name" value="Glyco_hydro_cc"/>
    <property type="match status" value="1"/>
</dbReference>
<dbReference type="PANTHER" id="PTHR34154:SF3">
    <property type="entry name" value="ALKALI-SENSITIVE LINKAGE PROTEIN 1"/>
    <property type="match status" value="1"/>
</dbReference>
<name>A0ABR3GFU3_9PEZI</name>
<accession>A0ABR3GFU3</accession>
<gene>
    <name evidence="3" type="ORF">Q9L58_006654</name>
</gene>
<dbReference type="InterPro" id="IPR024655">
    <property type="entry name" value="Asl1_glyco_hydro_catalytic"/>
</dbReference>